<dbReference type="EMBL" id="WIXP02000015">
    <property type="protein sequence ID" value="KAF6199241.1"/>
    <property type="molecule type" value="Genomic_DNA"/>
</dbReference>
<evidence type="ECO:0000313" key="3">
    <source>
        <dbReference type="Proteomes" id="UP000466442"/>
    </source>
</evidence>
<dbReference type="InterPro" id="IPR043504">
    <property type="entry name" value="Peptidase_S1_PA_chymotrypsin"/>
</dbReference>
<evidence type="ECO:0008006" key="4">
    <source>
        <dbReference type="Google" id="ProtNLM"/>
    </source>
</evidence>
<organism evidence="2 3">
    <name type="scientific">Apolygus lucorum</name>
    <name type="common">Small green plant bug</name>
    <name type="synonym">Lygocoris lucorum</name>
    <dbReference type="NCBI Taxonomy" id="248454"/>
    <lineage>
        <taxon>Eukaryota</taxon>
        <taxon>Metazoa</taxon>
        <taxon>Ecdysozoa</taxon>
        <taxon>Arthropoda</taxon>
        <taxon>Hexapoda</taxon>
        <taxon>Insecta</taxon>
        <taxon>Pterygota</taxon>
        <taxon>Neoptera</taxon>
        <taxon>Paraneoptera</taxon>
        <taxon>Hemiptera</taxon>
        <taxon>Heteroptera</taxon>
        <taxon>Panheteroptera</taxon>
        <taxon>Cimicomorpha</taxon>
        <taxon>Miridae</taxon>
        <taxon>Mirini</taxon>
        <taxon>Apolygus</taxon>
    </lineage>
</organism>
<dbReference type="InterPro" id="IPR009003">
    <property type="entry name" value="Peptidase_S1_PA"/>
</dbReference>
<proteinExistence type="predicted"/>
<feature type="signal peptide" evidence="1">
    <location>
        <begin position="1"/>
        <end position="17"/>
    </location>
</feature>
<dbReference type="Proteomes" id="UP000466442">
    <property type="component" value="Unassembled WGS sequence"/>
</dbReference>
<name>A0A8S9WT01_APOLU</name>
<sequence length="431" mass="49965">MTNQVIFVLALVSLVTGSPRFRPKRIIEGSEMIMSFRDVGIGYDEMRYSVWIGRGEIHVENYPAPRADSTLMKCGGVLLTPTIVQTSCHCVADFVVHNRQEGDRAEPKHNFVDRYEIFFGEVYVYNMYYYSLAKQYIIYERCLRYYFTFPSGDKRGAKEAHFLHDYGLIVMERSTTEGENLYEPVSFAPMSTVDDMISFYLEAMEKQYMCLFFGYGHLEESDAADPPNHIRMVYGWRHLLRYRDCERVSYSDNYEMRSDMDPAHSNATFRKYFFYYHTDAEWACLISLRPQTHPRYHATTSADSGGPVTCNGEFFAHIGESFLVAIDASRYIPYDDRIITTLVLVNPIVHTMFSTAVEFREAFQKRVSESVQNSRVNPPPIETAITYNPPTEESWRYDYKKNYFSATFAQSSKVGASIHFILTLFLLTLLP</sequence>
<keyword evidence="1" id="KW-0732">Signal</keyword>
<dbReference type="AlphaFoldDB" id="A0A8S9WT01"/>
<dbReference type="Gene3D" id="2.40.10.10">
    <property type="entry name" value="Trypsin-like serine proteases"/>
    <property type="match status" value="1"/>
</dbReference>
<dbReference type="SUPFAM" id="SSF50494">
    <property type="entry name" value="Trypsin-like serine proteases"/>
    <property type="match status" value="1"/>
</dbReference>
<protein>
    <recommendedName>
        <fullName evidence="4">Peptidase S1 domain-containing protein</fullName>
    </recommendedName>
</protein>
<feature type="chain" id="PRO_5035887536" description="Peptidase S1 domain-containing protein" evidence="1">
    <location>
        <begin position="18"/>
        <end position="431"/>
    </location>
</feature>
<evidence type="ECO:0000313" key="2">
    <source>
        <dbReference type="EMBL" id="KAF6199241.1"/>
    </source>
</evidence>
<gene>
    <name evidence="2" type="ORF">GE061_007266</name>
</gene>
<comment type="caution">
    <text evidence="2">The sequence shown here is derived from an EMBL/GenBank/DDBJ whole genome shotgun (WGS) entry which is preliminary data.</text>
</comment>
<keyword evidence="3" id="KW-1185">Reference proteome</keyword>
<accession>A0A8S9WT01</accession>
<evidence type="ECO:0000256" key="1">
    <source>
        <dbReference type="SAM" id="SignalP"/>
    </source>
</evidence>
<reference evidence="2" key="1">
    <citation type="journal article" date="2021" name="Mol. Ecol. Resour.">
        <title>Apolygus lucorum genome provides insights into omnivorousness and mesophyll feeding.</title>
        <authorList>
            <person name="Liu Y."/>
            <person name="Liu H."/>
            <person name="Wang H."/>
            <person name="Huang T."/>
            <person name="Liu B."/>
            <person name="Yang B."/>
            <person name="Yin L."/>
            <person name="Li B."/>
            <person name="Zhang Y."/>
            <person name="Zhang S."/>
            <person name="Jiang F."/>
            <person name="Zhang X."/>
            <person name="Ren Y."/>
            <person name="Wang B."/>
            <person name="Wang S."/>
            <person name="Lu Y."/>
            <person name="Wu K."/>
            <person name="Fan W."/>
            <person name="Wang G."/>
        </authorList>
    </citation>
    <scope>NUCLEOTIDE SEQUENCE</scope>
    <source>
        <strain evidence="2">12Hb</strain>
    </source>
</reference>